<keyword evidence="12" id="KW-1185">Reference proteome</keyword>
<feature type="binding site" evidence="9">
    <location>
        <position position="69"/>
    </location>
    <ligand>
        <name>FAD</name>
        <dbReference type="ChEBI" id="CHEBI:57692"/>
    </ligand>
</feature>
<keyword evidence="6" id="KW-0496">Mitochondrion</keyword>
<dbReference type="InterPro" id="IPR001834">
    <property type="entry name" value="CBR-like"/>
</dbReference>
<dbReference type="EMBL" id="JARJLG010000004">
    <property type="protein sequence ID" value="KAJ7782018.1"/>
    <property type="molecule type" value="Genomic_DNA"/>
</dbReference>
<dbReference type="Gene3D" id="3.40.50.80">
    <property type="entry name" value="Nucleotide-binding domain of ferredoxin-NADP reductase (FNR) module"/>
    <property type="match status" value="1"/>
</dbReference>
<evidence type="ECO:0000259" key="10">
    <source>
        <dbReference type="PROSITE" id="PS51384"/>
    </source>
</evidence>
<dbReference type="PANTHER" id="PTHR19370:SF171">
    <property type="entry name" value="NADH-CYTOCHROME B5 REDUCTASE 2"/>
    <property type="match status" value="1"/>
</dbReference>
<dbReference type="InterPro" id="IPR017927">
    <property type="entry name" value="FAD-bd_FR_type"/>
</dbReference>
<dbReference type="Pfam" id="PF00175">
    <property type="entry name" value="NAD_binding_1"/>
    <property type="match status" value="1"/>
</dbReference>
<comment type="cofactor">
    <cofactor evidence="1 9">
        <name>FAD</name>
        <dbReference type="ChEBI" id="CHEBI:57692"/>
    </cofactor>
</comment>
<dbReference type="InterPro" id="IPR039261">
    <property type="entry name" value="FNR_nucleotide-bd"/>
</dbReference>
<evidence type="ECO:0000256" key="8">
    <source>
        <dbReference type="ARBA" id="ARBA00023002"/>
    </source>
</evidence>
<evidence type="ECO:0000256" key="7">
    <source>
        <dbReference type="ARBA" id="ARBA00022827"/>
    </source>
</evidence>
<feature type="binding site" evidence="9">
    <location>
        <position position="95"/>
    </location>
    <ligand>
        <name>FAD</name>
        <dbReference type="ChEBI" id="CHEBI:57692"/>
    </ligand>
</feature>
<gene>
    <name evidence="11" type="ORF">DFH07DRAFT_865079</name>
</gene>
<dbReference type="Gene3D" id="2.40.30.10">
    <property type="entry name" value="Translation factors"/>
    <property type="match status" value="1"/>
</dbReference>
<keyword evidence="5 9" id="KW-0285">Flavoprotein</keyword>
<evidence type="ECO:0000256" key="3">
    <source>
        <dbReference type="ARBA" id="ARBA00006105"/>
    </source>
</evidence>
<name>A0AAD7P022_9AGAR</name>
<dbReference type="PROSITE" id="PS51384">
    <property type="entry name" value="FAD_FR"/>
    <property type="match status" value="1"/>
</dbReference>
<evidence type="ECO:0000313" key="11">
    <source>
        <dbReference type="EMBL" id="KAJ7782018.1"/>
    </source>
</evidence>
<evidence type="ECO:0000256" key="4">
    <source>
        <dbReference type="ARBA" id="ARBA00012011"/>
    </source>
</evidence>
<dbReference type="PRINTS" id="PR00406">
    <property type="entry name" value="CYTB5RDTASE"/>
</dbReference>
<reference evidence="11" key="1">
    <citation type="submission" date="2023-03" db="EMBL/GenBank/DDBJ databases">
        <title>Massive genome expansion in bonnet fungi (Mycena s.s.) driven by repeated elements and novel gene families across ecological guilds.</title>
        <authorList>
            <consortium name="Lawrence Berkeley National Laboratory"/>
            <person name="Harder C.B."/>
            <person name="Miyauchi S."/>
            <person name="Viragh M."/>
            <person name="Kuo A."/>
            <person name="Thoen E."/>
            <person name="Andreopoulos B."/>
            <person name="Lu D."/>
            <person name="Skrede I."/>
            <person name="Drula E."/>
            <person name="Henrissat B."/>
            <person name="Morin E."/>
            <person name="Kohler A."/>
            <person name="Barry K."/>
            <person name="LaButti K."/>
            <person name="Morin E."/>
            <person name="Salamov A."/>
            <person name="Lipzen A."/>
            <person name="Mereny Z."/>
            <person name="Hegedus B."/>
            <person name="Baldrian P."/>
            <person name="Stursova M."/>
            <person name="Weitz H."/>
            <person name="Taylor A."/>
            <person name="Grigoriev I.V."/>
            <person name="Nagy L.G."/>
            <person name="Martin F."/>
            <person name="Kauserud H."/>
        </authorList>
    </citation>
    <scope>NUCLEOTIDE SEQUENCE</scope>
    <source>
        <strain evidence="11">CBHHK188m</strain>
    </source>
</reference>
<comment type="subcellular location">
    <subcellularLocation>
        <location evidence="2">Mitochondrion outer membrane</location>
        <topology evidence="2">Single-pass membrane protein</topology>
    </subcellularLocation>
</comment>
<dbReference type="GO" id="GO:0090524">
    <property type="term" value="F:cytochrome-b5 reductase activity, acting on NADH"/>
    <property type="evidence" value="ECO:0007669"/>
    <property type="project" value="UniProtKB-EC"/>
</dbReference>
<evidence type="ECO:0000256" key="5">
    <source>
        <dbReference type="ARBA" id="ARBA00022630"/>
    </source>
</evidence>
<evidence type="ECO:0000313" key="12">
    <source>
        <dbReference type="Proteomes" id="UP001215280"/>
    </source>
</evidence>
<keyword evidence="6" id="KW-1000">Mitochondrion outer membrane</keyword>
<evidence type="ECO:0000256" key="9">
    <source>
        <dbReference type="PIRSR" id="PIRSR601834-1"/>
    </source>
</evidence>
<proteinExistence type="inferred from homology"/>
<feature type="binding site" evidence="9">
    <location>
        <position position="96"/>
    </location>
    <ligand>
        <name>FAD</name>
        <dbReference type="ChEBI" id="CHEBI:57692"/>
    </ligand>
</feature>
<keyword evidence="8" id="KW-0560">Oxidoreductase</keyword>
<dbReference type="SUPFAM" id="SSF63380">
    <property type="entry name" value="Riboflavin synthase domain-like"/>
    <property type="match status" value="1"/>
</dbReference>
<feature type="binding site" evidence="9">
    <location>
        <position position="70"/>
    </location>
    <ligand>
        <name>FAD</name>
        <dbReference type="ChEBI" id="CHEBI:57692"/>
    </ligand>
</feature>
<feature type="binding site" evidence="9">
    <location>
        <position position="71"/>
    </location>
    <ligand>
        <name>FAD</name>
        <dbReference type="ChEBI" id="CHEBI:57692"/>
    </ligand>
</feature>
<dbReference type="GO" id="GO:0005741">
    <property type="term" value="C:mitochondrial outer membrane"/>
    <property type="evidence" value="ECO:0007669"/>
    <property type="project" value="UniProtKB-SubCell"/>
</dbReference>
<accession>A0AAD7P022</accession>
<comment type="similarity">
    <text evidence="3">Belongs to the flavoprotein pyridine nucleotide cytochrome reductase family.</text>
</comment>
<sequence length="288" mass="30714">MASLRSVLKADEFVTLPLKKVVVYNHDSSTFIFGLPPQTSSKLPVASWIVVKATDPEALKDKNGNPVIRPYTPLSGADNSGELVLLVMKYDTGVMSKYIHTLKPGDTLDIKGPIEKFPFTDVLNRMSSSSRAPNLAATENEFDEVALIGGGSGITPLYQVSTHALASPTNTTKFKLIYSNITEEDILIREDIEALAKAHPDTLEVVYLLGKPKVDWIGVSCCSRGLTGSVRAEAIQKYVAPATTAHTISAGPPGQVAALAGPKAGKNQGELGGALKDLGYTAAQVFKF</sequence>
<dbReference type="SUPFAM" id="SSF52343">
    <property type="entry name" value="Ferredoxin reductase-like, C-terminal NADP-linked domain"/>
    <property type="match status" value="1"/>
</dbReference>
<evidence type="ECO:0000256" key="6">
    <source>
        <dbReference type="ARBA" id="ARBA00022787"/>
    </source>
</evidence>
<feature type="domain" description="FAD-binding FR-type" evidence="10">
    <location>
        <begin position="11"/>
        <end position="120"/>
    </location>
</feature>
<keyword evidence="6" id="KW-0472">Membrane</keyword>
<protein>
    <recommendedName>
        <fullName evidence="4">cytochrome-b5 reductase</fullName>
        <ecNumber evidence="4">1.6.2.2</ecNumber>
    </recommendedName>
</protein>
<dbReference type="CDD" id="cd06183">
    <property type="entry name" value="cyt_b5_reduct_like"/>
    <property type="match status" value="1"/>
</dbReference>
<dbReference type="EC" id="1.6.2.2" evidence="4"/>
<dbReference type="AlphaFoldDB" id="A0AAD7P022"/>
<dbReference type="InterPro" id="IPR008333">
    <property type="entry name" value="Cbr1-like_FAD-bd_dom"/>
</dbReference>
<dbReference type="PANTHER" id="PTHR19370">
    <property type="entry name" value="NADH-CYTOCHROME B5 REDUCTASE"/>
    <property type="match status" value="1"/>
</dbReference>
<dbReference type="Proteomes" id="UP001215280">
    <property type="component" value="Unassembled WGS sequence"/>
</dbReference>
<keyword evidence="7 9" id="KW-0274">FAD</keyword>
<comment type="caution">
    <text evidence="11">The sequence shown here is derived from an EMBL/GenBank/DDBJ whole genome shotgun (WGS) entry which is preliminary data.</text>
</comment>
<dbReference type="Pfam" id="PF00970">
    <property type="entry name" value="FAD_binding_6"/>
    <property type="match status" value="1"/>
</dbReference>
<evidence type="ECO:0000256" key="1">
    <source>
        <dbReference type="ARBA" id="ARBA00001974"/>
    </source>
</evidence>
<feature type="binding site" evidence="9">
    <location>
        <position position="155"/>
    </location>
    <ligand>
        <name>FAD</name>
        <dbReference type="ChEBI" id="CHEBI:57692"/>
    </ligand>
</feature>
<organism evidence="11 12">
    <name type="scientific">Mycena maculata</name>
    <dbReference type="NCBI Taxonomy" id="230809"/>
    <lineage>
        <taxon>Eukaryota</taxon>
        <taxon>Fungi</taxon>
        <taxon>Dikarya</taxon>
        <taxon>Basidiomycota</taxon>
        <taxon>Agaricomycotina</taxon>
        <taxon>Agaricomycetes</taxon>
        <taxon>Agaricomycetidae</taxon>
        <taxon>Agaricales</taxon>
        <taxon>Marasmiineae</taxon>
        <taxon>Mycenaceae</taxon>
        <taxon>Mycena</taxon>
    </lineage>
</organism>
<evidence type="ECO:0000256" key="2">
    <source>
        <dbReference type="ARBA" id="ARBA00004572"/>
    </source>
</evidence>
<dbReference type="InterPro" id="IPR001433">
    <property type="entry name" value="OxRdtase_FAD/NAD-bd"/>
</dbReference>
<dbReference type="InterPro" id="IPR017938">
    <property type="entry name" value="Riboflavin_synthase-like_b-brl"/>
</dbReference>
<feature type="binding site" evidence="9">
    <location>
        <position position="86"/>
    </location>
    <ligand>
        <name>FAD</name>
        <dbReference type="ChEBI" id="CHEBI:57692"/>
    </ligand>
</feature>